<sequence length="254" mass="28142">MKLPPLWVAGPLPLATALADSYRLWGGEATIAADPTGIKETERLLWLAPPETDGGFPDLSGWQQAAASAPARLPVALSNPQAAERFCLPLVVTARGILYGEAIGIAADHFWQPFSLSDKERQQLYPFARSLVVQSPPGVSLVYFKIESAAVRFEKWLPFPDWPALATLGTQEPDLFACHWRCVLGLPIVDLQIHRPTFTALLSEWPAHLLRQAALLPESRLYHFARMVQVQAPTVQRAHEQLRRLLATEPAFSL</sequence>
<keyword evidence="2" id="KW-1185">Reference proteome</keyword>
<dbReference type="HOGENOM" id="CLU_1093087_0_0_3"/>
<dbReference type="KEGG" id="glj:GKIL_4344"/>
<dbReference type="EMBL" id="CP003587">
    <property type="protein sequence ID" value="AGY60590.1"/>
    <property type="molecule type" value="Genomic_DNA"/>
</dbReference>
<accession>U5QSA1</accession>
<evidence type="ECO:0000313" key="2">
    <source>
        <dbReference type="Proteomes" id="UP000017396"/>
    </source>
</evidence>
<evidence type="ECO:0000313" key="1">
    <source>
        <dbReference type="EMBL" id="AGY60590.1"/>
    </source>
</evidence>
<protein>
    <submittedName>
        <fullName evidence="1">Phosphoribosylglycinamide formyltransferase 2</fullName>
    </submittedName>
</protein>
<dbReference type="RefSeq" id="WP_023175962.1">
    <property type="nucleotide sequence ID" value="NC_022600.1"/>
</dbReference>
<dbReference type="AlphaFoldDB" id="U5QSA1"/>
<organism evidence="1 2">
    <name type="scientific">Gloeobacter kilaueensis (strain ATCC BAA-2537 / CCAP 1431/1 / ULC 316 / JS1)</name>
    <dbReference type="NCBI Taxonomy" id="1183438"/>
    <lineage>
        <taxon>Bacteria</taxon>
        <taxon>Bacillati</taxon>
        <taxon>Cyanobacteriota</taxon>
        <taxon>Cyanophyceae</taxon>
        <taxon>Gloeobacterales</taxon>
        <taxon>Gloeobacteraceae</taxon>
        <taxon>Gloeobacter</taxon>
    </lineage>
</organism>
<dbReference type="GO" id="GO:0016740">
    <property type="term" value="F:transferase activity"/>
    <property type="evidence" value="ECO:0007669"/>
    <property type="project" value="UniProtKB-KW"/>
</dbReference>
<proteinExistence type="predicted"/>
<gene>
    <name evidence="1" type="ORF">GKIL_4344</name>
</gene>
<keyword evidence="1" id="KW-0808">Transferase</keyword>
<dbReference type="eggNOG" id="COG0027">
    <property type="taxonomic scope" value="Bacteria"/>
</dbReference>
<name>U5QSA1_GLOK1</name>
<reference evidence="1 2" key="1">
    <citation type="journal article" date="2013" name="PLoS ONE">
        <title>Cultivation and Complete Genome Sequencing of Gloeobacter kilaueensis sp. nov., from a Lava Cave in Kilauea Caldera, Hawai'i.</title>
        <authorList>
            <person name="Saw J.H."/>
            <person name="Schatz M."/>
            <person name="Brown M.V."/>
            <person name="Kunkel D.D."/>
            <person name="Foster J.S."/>
            <person name="Shick H."/>
            <person name="Christensen S."/>
            <person name="Hou S."/>
            <person name="Wan X."/>
            <person name="Donachie S.P."/>
        </authorList>
    </citation>
    <scope>NUCLEOTIDE SEQUENCE [LARGE SCALE GENOMIC DNA]</scope>
    <source>
        <strain evidence="2">JS</strain>
    </source>
</reference>
<dbReference type="Proteomes" id="UP000017396">
    <property type="component" value="Chromosome"/>
</dbReference>
<dbReference type="STRING" id="1183438.GKIL_4344"/>